<proteinExistence type="predicted"/>
<organism evidence="1 2">
    <name type="scientific">Cardiocondyla obscurior</name>
    <dbReference type="NCBI Taxonomy" id="286306"/>
    <lineage>
        <taxon>Eukaryota</taxon>
        <taxon>Metazoa</taxon>
        <taxon>Ecdysozoa</taxon>
        <taxon>Arthropoda</taxon>
        <taxon>Hexapoda</taxon>
        <taxon>Insecta</taxon>
        <taxon>Pterygota</taxon>
        <taxon>Neoptera</taxon>
        <taxon>Endopterygota</taxon>
        <taxon>Hymenoptera</taxon>
        <taxon>Apocrita</taxon>
        <taxon>Aculeata</taxon>
        <taxon>Formicoidea</taxon>
        <taxon>Formicidae</taxon>
        <taxon>Myrmicinae</taxon>
        <taxon>Cardiocondyla</taxon>
    </lineage>
</organism>
<dbReference type="EMBL" id="JADYXP020000019">
    <property type="protein sequence ID" value="KAL0105343.1"/>
    <property type="molecule type" value="Genomic_DNA"/>
</dbReference>
<accession>A0AAW2ENM0</accession>
<sequence>MQLCRIMNVNSYPFARLNCLISHYEFAPPVTNVGGDFVRRVPDKWNINRKYVFLSGITRRTSCYCV</sequence>
<dbReference type="AlphaFoldDB" id="A0AAW2ENM0"/>
<gene>
    <name evidence="1" type="ORF">PUN28_016771</name>
</gene>
<reference evidence="1 2" key="1">
    <citation type="submission" date="2023-03" db="EMBL/GenBank/DDBJ databases">
        <title>High recombination rates correlate with genetic variation in Cardiocondyla obscurior ants.</title>
        <authorList>
            <person name="Errbii M."/>
        </authorList>
    </citation>
    <scope>NUCLEOTIDE SEQUENCE [LARGE SCALE GENOMIC DNA]</scope>
    <source>
        <strain evidence="1">Alpha-2009</strain>
        <tissue evidence="1">Whole body</tissue>
    </source>
</reference>
<evidence type="ECO:0000313" key="1">
    <source>
        <dbReference type="EMBL" id="KAL0105343.1"/>
    </source>
</evidence>
<evidence type="ECO:0000313" key="2">
    <source>
        <dbReference type="Proteomes" id="UP001430953"/>
    </source>
</evidence>
<comment type="caution">
    <text evidence="1">The sequence shown here is derived from an EMBL/GenBank/DDBJ whole genome shotgun (WGS) entry which is preliminary data.</text>
</comment>
<protein>
    <submittedName>
        <fullName evidence="1">Uncharacterized protein</fullName>
    </submittedName>
</protein>
<dbReference type="Proteomes" id="UP001430953">
    <property type="component" value="Unassembled WGS sequence"/>
</dbReference>
<name>A0AAW2ENM0_9HYME</name>
<keyword evidence="2" id="KW-1185">Reference proteome</keyword>